<dbReference type="InterPro" id="IPR009057">
    <property type="entry name" value="Homeodomain-like_sf"/>
</dbReference>
<keyword evidence="3" id="KW-0472">Membrane</keyword>
<evidence type="ECO:0000256" key="1">
    <source>
        <dbReference type="ARBA" id="ARBA00023125"/>
    </source>
</evidence>
<dbReference type="RefSeq" id="WP_069698056.1">
    <property type="nucleotide sequence ID" value="NZ_JAGGMA010000002.1"/>
</dbReference>
<protein>
    <recommendedName>
        <fullName evidence="4">HTH tetR-type domain-containing protein</fullName>
    </recommendedName>
</protein>
<dbReference type="Proteomes" id="UP000095256">
    <property type="component" value="Unassembled WGS sequence"/>
</dbReference>
<organism evidence="5 6">
    <name type="scientific">Enterococcus rivorum</name>
    <dbReference type="NCBI Taxonomy" id="762845"/>
    <lineage>
        <taxon>Bacteria</taxon>
        <taxon>Bacillati</taxon>
        <taxon>Bacillota</taxon>
        <taxon>Bacilli</taxon>
        <taxon>Lactobacillales</taxon>
        <taxon>Enterococcaceae</taxon>
        <taxon>Enterococcus</taxon>
    </lineage>
</organism>
<dbReference type="PROSITE" id="PS50977">
    <property type="entry name" value="HTH_TETR_2"/>
    <property type="match status" value="1"/>
</dbReference>
<dbReference type="GO" id="GO:0003677">
    <property type="term" value="F:DNA binding"/>
    <property type="evidence" value="ECO:0007669"/>
    <property type="project" value="UniProtKB-UniRule"/>
</dbReference>
<dbReference type="Pfam" id="PF00440">
    <property type="entry name" value="TetR_N"/>
    <property type="match status" value="1"/>
</dbReference>
<dbReference type="PRINTS" id="PR00455">
    <property type="entry name" value="HTHTETR"/>
</dbReference>
<proteinExistence type="predicted"/>
<dbReference type="PANTHER" id="PTHR43479">
    <property type="entry name" value="ACREF/ENVCD OPERON REPRESSOR-RELATED"/>
    <property type="match status" value="1"/>
</dbReference>
<evidence type="ECO:0000256" key="2">
    <source>
        <dbReference type="PROSITE-ProRule" id="PRU00335"/>
    </source>
</evidence>
<dbReference type="InterPro" id="IPR050624">
    <property type="entry name" value="HTH-type_Tx_Regulator"/>
</dbReference>
<dbReference type="Gene3D" id="1.10.357.10">
    <property type="entry name" value="Tetracycline Repressor, domain 2"/>
    <property type="match status" value="1"/>
</dbReference>
<keyword evidence="3" id="KW-0812">Transmembrane</keyword>
<dbReference type="OrthoDB" id="9810250at2"/>
<dbReference type="InterPro" id="IPR001647">
    <property type="entry name" value="HTH_TetR"/>
</dbReference>
<dbReference type="STRING" id="762845.BCR26_02195"/>
<dbReference type="PANTHER" id="PTHR43479:SF7">
    <property type="entry name" value="TETR-FAMILY TRANSCRIPTIONAL REGULATOR"/>
    <property type="match status" value="1"/>
</dbReference>
<evidence type="ECO:0000313" key="6">
    <source>
        <dbReference type="Proteomes" id="UP000095256"/>
    </source>
</evidence>
<comment type="caution">
    <text evidence="5">The sequence shown here is derived from an EMBL/GenBank/DDBJ whole genome shotgun (WGS) entry which is preliminary data.</text>
</comment>
<feature type="domain" description="HTH tetR-type" evidence="4">
    <location>
        <begin position="5"/>
        <end position="65"/>
    </location>
</feature>
<keyword evidence="6" id="KW-1185">Reference proteome</keyword>
<dbReference type="SUPFAM" id="SSF46689">
    <property type="entry name" value="Homeodomain-like"/>
    <property type="match status" value="1"/>
</dbReference>
<evidence type="ECO:0000313" key="5">
    <source>
        <dbReference type="EMBL" id="OEH83101.1"/>
    </source>
</evidence>
<sequence length="181" mass="21818">MKQSIRSKQELTKALLQLMDEKNFSKITVKDIAEQALLDRRTFYRHYKSKEEIISRYCDDLCESYIKRLEKEPVIDMRKIVQLYFSFWYEHQPFVSCLVKNKLQLFILKMYDKYLPEIRTLYSGETFSFESMKIQKYALAFNLGGLFNALIVWVENDFRETPEEMEEVMMAAFKTMFVPHH</sequence>
<gene>
    <name evidence="5" type="ORF">BCR26_02195</name>
</gene>
<dbReference type="EMBL" id="MIEK01000012">
    <property type="protein sequence ID" value="OEH83101.1"/>
    <property type="molecule type" value="Genomic_DNA"/>
</dbReference>
<name>A0A1E5KYY8_9ENTE</name>
<keyword evidence="1 2" id="KW-0238">DNA-binding</keyword>
<feature type="transmembrane region" description="Helical" evidence="3">
    <location>
        <begin position="137"/>
        <end position="154"/>
    </location>
</feature>
<evidence type="ECO:0000256" key="3">
    <source>
        <dbReference type="SAM" id="Phobius"/>
    </source>
</evidence>
<reference evidence="5 6" key="1">
    <citation type="submission" date="2016-09" db="EMBL/GenBank/DDBJ databases">
        <authorList>
            <person name="Capua I."/>
            <person name="De Benedictis P."/>
            <person name="Joannis T."/>
            <person name="Lombin L.H."/>
            <person name="Cattoli G."/>
        </authorList>
    </citation>
    <scope>NUCLEOTIDE SEQUENCE [LARGE SCALE GENOMIC DNA]</scope>
    <source>
        <strain evidence="5 6">LMG 25899</strain>
    </source>
</reference>
<dbReference type="AlphaFoldDB" id="A0A1E5KYY8"/>
<accession>A0A1E5KYY8</accession>
<keyword evidence="3" id="KW-1133">Transmembrane helix</keyword>
<feature type="DNA-binding region" description="H-T-H motif" evidence="2">
    <location>
        <begin position="28"/>
        <end position="47"/>
    </location>
</feature>
<evidence type="ECO:0000259" key="4">
    <source>
        <dbReference type="PROSITE" id="PS50977"/>
    </source>
</evidence>